<organism evidence="1 2">
    <name type="scientific">Penicillium canescens</name>
    <dbReference type="NCBI Taxonomy" id="5083"/>
    <lineage>
        <taxon>Eukaryota</taxon>
        <taxon>Fungi</taxon>
        <taxon>Dikarya</taxon>
        <taxon>Ascomycota</taxon>
        <taxon>Pezizomycotina</taxon>
        <taxon>Eurotiomycetes</taxon>
        <taxon>Eurotiomycetidae</taxon>
        <taxon>Eurotiales</taxon>
        <taxon>Aspergillaceae</taxon>
        <taxon>Penicillium</taxon>
    </lineage>
</organism>
<comment type="caution">
    <text evidence="1">The sequence shown here is derived from an EMBL/GenBank/DDBJ whole genome shotgun (WGS) entry which is preliminary data.</text>
</comment>
<protein>
    <submittedName>
        <fullName evidence="1">Uncharacterized protein</fullName>
    </submittedName>
</protein>
<dbReference type="Proteomes" id="UP001219568">
    <property type="component" value="Unassembled WGS sequence"/>
</dbReference>
<reference evidence="1" key="1">
    <citation type="journal article" date="2023" name="IMA Fungus">
        <title>Comparative genomic study of the Penicillium genus elucidates a diverse pangenome and 15 lateral gene transfer events.</title>
        <authorList>
            <person name="Petersen C."/>
            <person name="Sorensen T."/>
            <person name="Nielsen M.R."/>
            <person name="Sondergaard T.E."/>
            <person name="Sorensen J.L."/>
            <person name="Fitzpatrick D.A."/>
            <person name="Frisvad J.C."/>
            <person name="Nielsen K.L."/>
        </authorList>
    </citation>
    <scope>NUCLEOTIDE SEQUENCE</scope>
    <source>
        <strain evidence="1">IBT 15450</strain>
    </source>
</reference>
<dbReference type="EMBL" id="JAQJZL010000005">
    <property type="protein sequence ID" value="KAJ6041634.1"/>
    <property type="molecule type" value="Genomic_DNA"/>
</dbReference>
<accession>A0AAD6IBL4</accession>
<dbReference type="AlphaFoldDB" id="A0AAD6IBL4"/>
<proteinExistence type="predicted"/>
<sequence>MTEKEGNDTESCSGRQCREAQCDHLVPTLARHPLWGTDRDTSTFTADTSSAYIIVVSCKCHNSHGHSLKVNYLKNQAFLATVHVRK</sequence>
<keyword evidence="2" id="KW-1185">Reference proteome</keyword>
<feature type="non-terminal residue" evidence="1">
    <location>
        <position position="1"/>
    </location>
</feature>
<evidence type="ECO:0000313" key="1">
    <source>
        <dbReference type="EMBL" id="KAJ6041634.1"/>
    </source>
</evidence>
<reference evidence="1" key="2">
    <citation type="submission" date="2023-01" db="EMBL/GenBank/DDBJ databases">
        <authorList>
            <person name="Petersen C."/>
        </authorList>
    </citation>
    <scope>NUCLEOTIDE SEQUENCE</scope>
    <source>
        <strain evidence="1">IBT 15450</strain>
    </source>
</reference>
<evidence type="ECO:0000313" key="2">
    <source>
        <dbReference type="Proteomes" id="UP001219568"/>
    </source>
</evidence>
<gene>
    <name evidence="1" type="ORF">N7460_007024</name>
</gene>
<name>A0AAD6IBL4_PENCN</name>